<accession>A0AAV1VXQ2</accession>
<dbReference type="Proteomes" id="UP001497480">
    <property type="component" value="Unassembled WGS sequence"/>
</dbReference>
<dbReference type="PANTHER" id="PTHR31147:SF25">
    <property type="entry name" value="HXXXD-TYPE ACYL-TRANSFERASE FAMILY PROTEIN"/>
    <property type="match status" value="1"/>
</dbReference>
<dbReference type="Gene3D" id="3.30.559.10">
    <property type="entry name" value="Chloramphenicol acetyltransferase-like domain"/>
    <property type="match status" value="2"/>
</dbReference>
<dbReference type="Pfam" id="PF02458">
    <property type="entry name" value="Transferase"/>
    <property type="match status" value="1"/>
</dbReference>
<comment type="caution">
    <text evidence="2">The sequence shown here is derived from an EMBL/GenBank/DDBJ whole genome shotgun (WGS) entry which is preliminary data.</text>
</comment>
<gene>
    <name evidence="2" type="ORF">LLUT_LOCUS2691</name>
</gene>
<keyword evidence="3" id="KW-1185">Reference proteome</keyword>
<proteinExistence type="inferred from homology"/>
<organism evidence="2 3">
    <name type="scientific">Lupinus luteus</name>
    <name type="common">European yellow lupine</name>
    <dbReference type="NCBI Taxonomy" id="3873"/>
    <lineage>
        <taxon>Eukaryota</taxon>
        <taxon>Viridiplantae</taxon>
        <taxon>Streptophyta</taxon>
        <taxon>Embryophyta</taxon>
        <taxon>Tracheophyta</taxon>
        <taxon>Spermatophyta</taxon>
        <taxon>Magnoliopsida</taxon>
        <taxon>eudicotyledons</taxon>
        <taxon>Gunneridae</taxon>
        <taxon>Pentapetalae</taxon>
        <taxon>rosids</taxon>
        <taxon>fabids</taxon>
        <taxon>Fabales</taxon>
        <taxon>Fabaceae</taxon>
        <taxon>Papilionoideae</taxon>
        <taxon>50 kb inversion clade</taxon>
        <taxon>genistoids sensu lato</taxon>
        <taxon>core genistoids</taxon>
        <taxon>Genisteae</taxon>
        <taxon>Lupinus</taxon>
    </lineage>
</organism>
<dbReference type="EMBL" id="CAXHTB010000002">
    <property type="protein sequence ID" value="CAL0301631.1"/>
    <property type="molecule type" value="Genomic_DNA"/>
</dbReference>
<dbReference type="InterPro" id="IPR050898">
    <property type="entry name" value="Plant_acyltransferase"/>
</dbReference>
<comment type="similarity">
    <text evidence="1">Belongs to the plant acyltransferase family.</text>
</comment>
<evidence type="ECO:0000313" key="2">
    <source>
        <dbReference type="EMBL" id="CAL0301631.1"/>
    </source>
</evidence>
<protein>
    <submittedName>
        <fullName evidence="2">Uncharacterized protein</fullName>
    </submittedName>
</protein>
<evidence type="ECO:0000313" key="3">
    <source>
        <dbReference type="Proteomes" id="UP001497480"/>
    </source>
</evidence>
<sequence length="453" mass="50834">MAYQMASLKIEMKEVVHVKPSKPTPSIVLPLSTLDHRPYADSIWPIVHVYKSAINGKLDPAFVLKQALSKALVYYYPLAGKLVKQPNGKVAINCNNDGVPFQEAIANYELSSLNYLDDHDIRIAKQLVFDFHPQDRNEYPHPVSFKLTKFRCGGFTIGMSTSHIVCDGWGACQFFRAIVELASGKSEPFVKPVWERERLIGSITTEPMPNPMDEATAAVSPFLPATDVVYELFKVDKESIRRLKMSLMKEISGNEPMEQGFTSFESLSAYVWRSRARALNLNNEGKTLLVFSVQVRQHMSPPLSDGYYGTAITEGQVVLTMKELNEKPLSDIVKLVKESKNIAFTSYFIKNTIDTLESNPENFNVEEGPGATLALSDWKHLGFMPNVDFGWKEPINMVPAPCNMFEYEGLCIFLSPSNYDPSMEGGVRVFISLPSVAMPKFREEMEALKVTTS</sequence>
<dbReference type="AlphaFoldDB" id="A0AAV1VXQ2"/>
<evidence type="ECO:0000256" key="1">
    <source>
        <dbReference type="ARBA" id="ARBA00009861"/>
    </source>
</evidence>
<reference evidence="2 3" key="1">
    <citation type="submission" date="2024-03" db="EMBL/GenBank/DDBJ databases">
        <authorList>
            <person name="Martinez-Hernandez J."/>
        </authorList>
    </citation>
    <scope>NUCLEOTIDE SEQUENCE [LARGE SCALE GENOMIC DNA]</scope>
</reference>
<name>A0AAV1VXQ2_LUPLU</name>
<dbReference type="InterPro" id="IPR023213">
    <property type="entry name" value="CAT-like_dom_sf"/>
</dbReference>
<dbReference type="PANTHER" id="PTHR31147">
    <property type="entry name" value="ACYL TRANSFERASE 4"/>
    <property type="match status" value="1"/>
</dbReference>